<comment type="subunit">
    <text evidence="3">Homodimer.</text>
</comment>
<evidence type="ECO:0000256" key="1">
    <source>
        <dbReference type="ARBA" id="ARBA00003184"/>
    </source>
</evidence>
<dbReference type="PANTHER" id="PTHR23135:SF18">
    <property type="entry name" value="CYANOPHYCIN SYNTHETASE"/>
    <property type="match status" value="1"/>
</dbReference>
<dbReference type="InterPro" id="IPR011810">
    <property type="entry name" value="Cya_phycin_syn"/>
</dbReference>
<dbReference type="Pfam" id="PF02875">
    <property type="entry name" value="Mur_ligase_C"/>
    <property type="match status" value="1"/>
</dbReference>
<dbReference type="EC" id="6.3.2.29" evidence="5"/>
<evidence type="ECO:0000256" key="9">
    <source>
        <dbReference type="ARBA" id="ARBA00022840"/>
    </source>
</evidence>
<sequence length="920" mass="97814">MTSDIIVARPVPAGSLRVLETAVYRGPHLYSRTPMVRIQIDLGRLEDFPTDRLPGFADKLATLLPGLGDHGCSYGVPGGFLKRLEEGTWLGHVCEHVALELQVQAGATVTRGKTRSVAGRPGVYDMMFAYEDAECGLLAGRYALQLVESLLPAELRGFSGLDLLPESPLAVFSLPAALADLKRLHAARTFGPTTLSLVREAEARGIPWRRLNADSLVEFGYGRFARRICASCSTLTSEIATEIASDKELTNRLLDEAGLPVPQALIVGSEEGAVRAAGKLGYPVVTKPLDGNHGRGVNVGLADAEEVRWGFAQAREHSADVLVEQHFEGSDHRILVIGGKLVAVARRVPAHVVGDGVSTLSALIEKENRNPKRGEGHEAPMTRIAIDECLLHFIARAGLTLETVPEKGAFVQLRPTANLSTGGSAIDLTDVIHPDNALIAIRAAAIVGLDIAGIDFVAPDITRSVRETGGGIIEVNAGPGFRMHLHPSEGMPRNVAGPVLDNLFPPGTPATIPIFAVTGTNGKTTTARMLAHIMAATGKKVGLTTSTGVYVNGQRIMEGDCTGPRSARLVLADPGVEVAVLETARGGLLREGLAFQRCDIGCVTNVSSDHLGLRGIETVEDLARVKAVIVEAVHEKGWSILNADNPLTAAMAAEAGGRICYFTTRARPDWPVFLKDHVRRGGRAIAGGRSTGTSDIVLYDGGAAFLVGRVEDIPATLQGLADFNVENALAASAMAICHGVSLPVIRSALATFGTSYEQSPGRLNIVDRNGYRTILDYAHNTHGLKALGQLVGKLKPSHSRIIGVVGMPGDRRDSDITEIGEVAAGMFDLVLIKEDGDLRGREPGSVATLLVDGLRRGGLNERAIRIIPDELQAVRQALDLAREGDLVVVMADDLDAIWHLVSTHERAAGTEGRSHHLAAE</sequence>
<evidence type="ECO:0000256" key="4">
    <source>
        <dbReference type="ARBA" id="ARBA00012968"/>
    </source>
</evidence>
<dbReference type="SUPFAM" id="SSF53623">
    <property type="entry name" value="MurD-like peptide ligases, catalytic domain"/>
    <property type="match status" value="1"/>
</dbReference>
<dbReference type="Pfam" id="PF13549">
    <property type="entry name" value="ATP-grasp_5"/>
    <property type="match status" value="1"/>
</dbReference>
<evidence type="ECO:0000256" key="13">
    <source>
        <dbReference type="PROSITE-ProRule" id="PRU00409"/>
    </source>
</evidence>
<comment type="similarity">
    <text evidence="2">In the C-terminal section; belongs to the MurCDEF family.</text>
</comment>
<dbReference type="Gene3D" id="3.90.190.20">
    <property type="entry name" value="Mur ligase, C-terminal domain"/>
    <property type="match status" value="1"/>
</dbReference>
<dbReference type="GO" id="GO:0004326">
    <property type="term" value="F:tetrahydrofolylpolyglutamate synthase activity"/>
    <property type="evidence" value="ECO:0007669"/>
    <property type="project" value="InterPro"/>
</dbReference>
<dbReference type="GO" id="GO:0005524">
    <property type="term" value="F:ATP binding"/>
    <property type="evidence" value="ECO:0007669"/>
    <property type="project" value="UniProtKB-UniRule"/>
</dbReference>
<evidence type="ECO:0000256" key="3">
    <source>
        <dbReference type="ARBA" id="ARBA00011738"/>
    </source>
</evidence>
<dbReference type="AlphaFoldDB" id="A0A7W6J761"/>
<keyword evidence="9 13" id="KW-0067">ATP-binding</keyword>
<dbReference type="Gene3D" id="3.30.470.20">
    <property type="entry name" value="ATP-grasp fold, B domain"/>
    <property type="match status" value="1"/>
</dbReference>
<reference evidence="15 16" key="1">
    <citation type="submission" date="2020-08" db="EMBL/GenBank/DDBJ databases">
        <title>Genomic Encyclopedia of Type Strains, Phase IV (KMG-IV): sequencing the most valuable type-strain genomes for metagenomic binning, comparative biology and taxonomic classification.</title>
        <authorList>
            <person name="Goeker M."/>
        </authorList>
    </citation>
    <scope>NUCLEOTIDE SEQUENCE [LARGE SCALE GENOMIC DNA]</scope>
    <source>
        <strain evidence="15 16">DSM 29853</strain>
    </source>
</reference>
<dbReference type="InterPro" id="IPR011761">
    <property type="entry name" value="ATP-grasp"/>
</dbReference>
<dbReference type="Proteomes" id="UP000528286">
    <property type="component" value="Unassembled WGS sequence"/>
</dbReference>
<dbReference type="Pfam" id="PF18921">
    <property type="entry name" value="Cyanophycin_syn"/>
    <property type="match status" value="1"/>
</dbReference>
<dbReference type="InterPro" id="IPR004101">
    <property type="entry name" value="Mur_ligase_C"/>
</dbReference>
<evidence type="ECO:0000256" key="2">
    <source>
        <dbReference type="ARBA" id="ARBA00009060"/>
    </source>
</evidence>
<comment type="catalytic activity">
    <reaction evidence="12">
        <text>[L-4-(L-arginin-2-N-yl)aspartate](n) + L-aspartate + ATP = [L-4-(L-arginin-2-N-yl)aspartate](n)-L-aspartate + ADP + phosphate + H(+)</text>
        <dbReference type="Rhea" id="RHEA:13277"/>
        <dbReference type="Rhea" id="RHEA-COMP:13728"/>
        <dbReference type="Rhea" id="RHEA-COMP:13733"/>
        <dbReference type="ChEBI" id="CHEBI:15378"/>
        <dbReference type="ChEBI" id="CHEBI:29991"/>
        <dbReference type="ChEBI" id="CHEBI:30616"/>
        <dbReference type="ChEBI" id="CHEBI:43474"/>
        <dbReference type="ChEBI" id="CHEBI:137986"/>
        <dbReference type="ChEBI" id="CHEBI:137990"/>
        <dbReference type="ChEBI" id="CHEBI:456216"/>
        <dbReference type="EC" id="6.3.2.29"/>
    </reaction>
</comment>
<evidence type="ECO:0000256" key="5">
    <source>
        <dbReference type="ARBA" id="ARBA00013005"/>
    </source>
</evidence>
<dbReference type="SUPFAM" id="SSF56059">
    <property type="entry name" value="Glutathione synthetase ATP-binding domain-like"/>
    <property type="match status" value="1"/>
</dbReference>
<evidence type="ECO:0000256" key="6">
    <source>
        <dbReference type="ARBA" id="ARBA00022036"/>
    </source>
</evidence>
<accession>A0A7W6J761</accession>
<dbReference type="InterPro" id="IPR013815">
    <property type="entry name" value="ATP_grasp_subdomain_1"/>
</dbReference>
<comment type="function">
    <text evidence="1">Catalyzes the ATP-dependent polymerization of arginine and aspartate to multi-L-arginyl-poly-L-aspartic acid (cyanophycin; a water-insoluble reserve polymer).</text>
</comment>
<keyword evidence="16" id="KW-1185">Reference proteome</keyword>
<dbReference type="NCBIfam" id="NF010623">
    <property type="entry name" value="PRK14016.1"/>
    <property type="match status" value="1"/>
</dbReference>
<organism evidence="15 16">
    <name type="scientific">Gellertiella hungarica</name>
    <dbReference type="NCBI Taxonomy" id="1572859"/>
    <lineage>
        <taxon>Bacteria</taxon>
        <taxon>Pseudomonadati</taxon>
        <taxon>Pseudomonadota</taxon>
        <taxon>Alphaproteobacteria</taxon>
        <taxon>Hyphomicrobiales</taxon>
        <taxon>Rhizobiaceae</taxon>
        <taxon>Gellertiella</taxon>
    </lineage>
</organism>
<dbReference type="PROSITE" id="PS01011">
    <property type="entry name" value="FOLYLPOLYGLU_SYNT_1"/>
    <property type="match status" value="1"/>
</dbReference>
<dbReference type="SUPFAM" id="SSF53244">
    <property type="entry name" value="MurD-like peptide ligases, peptide-binding domain"/>
    <property type="match status" value="1"/>
</dbReference>
<keyword evidence="8 13" id="KW-0547">Nucleotide-binding</keyword>
<dbReference type="GO" id="GO:0071160">
    <property type="term" value="F:cyanophycin synthetase activity (L-aspartate-adding)"/>
    <property type="evidence" value="ECO:0007669"/>
    <property type="project" value="UniProtKB-EC"/>
</dbReference>
<dbReference type="InterPro" id="IPR036615">
    <property type="entry name" value="Mur_ligase_C_dom_sf"/>
</dbReference>
<dbReference type="InterPro" id="IPR018109">
    <property type="entry name" value="Folylpolyglutamate_synth_CS"/>
</dbReference>
<dbReference type="EC" id="6.3.2.30" evidence="4"/>
<dbReference type="Pfam" id="PF08245">
    <property type="entry name" value="Mur_ligase_M"/>
    <property type="match status" value="1"/>
</dbReference>
<evidence type="ECO:0000313" key="15">
    <source>
        <dbReference type="EMBL" id="MBB4066060.1"/>
    </source>
</evidence>
<evidence type="ECO:0000313" key="16">
    <source>
        <dbReference type="Proteomes" id="UP000528286"/>
    </source>
</evidence>
<dbReference type="Gene3D" id="3.30.1490.20">
    <property type="entry name" value="ATP-grasp fold, A domain"/>
    <property type="match status" value="1"/>
</dbReference>
<proteinExistence type="inferred from homology"/>
<dbReference type="EMBL" id="JACIEZ010000007">
    <property type="protein sequence ID" value="MBB4066060.1"/>
    <property type="molecule type" value="Genomic_DNA"/>
</dbReference>
<dbReference type="PANTHER" id="PTHR23135">
    <property type="entry name" value="MUR LIGASE FAMILY MEMBER"/>
    <property type="match status" value="1"/>
</dbReference>
<dbReference type="RefSeq" id="WP_183367347.1">
    <property type="nucleotide sequence ID" value="NZ_JACIEZ010000007.1"/>
</dbReference>
<protein>
    <recommendedName>
        <fullName evidence="6">Cyanophycin synthetase</fullName>
        <ecNumber evidence="5">6.3.2.29</ecNumber>
        <ecNumber evidence="4">6.3.2.30</ecNumber>
    </recommendedName>
    <alternativeName>
        <fullName evidence="10">Cyanophycin synthase</fullName>
    </alternativeName>
</protein>
<evidence type="ECO:0000256" key="12">
    <source>
        <dbReference type="ARBA" id="ARBA00048425"/>
    </source>
</evidence>
<comment type="catalytic activity">
    <reaction evidence="11">
        <text>[L-4-(L-arginin-2-N-yl)aspartate](n)-L-aspartate + L-arginine + ATP = [L-4-(L-arginin-2-N-yl)aspartate](n+1) + ADP + phosphate + H(+)</text>
        <dbReference type="Rhea" id="RHEA:23888"/>
        <dbReference type="Rhea" id="RHEA-COMP:13732"/>
        <dbReference type="Rhea" id="RHEA-COMP:13733"/>
        <dbReference type="ChEBI" id="CHEBI:15378"/>
        <dbReference type="ChEBI" id="CHEBI:30616"/>
        <dbReference type="ChEBI" id="CHEBI:32682"/>
        <dbReference type="ChEBI" id="CHEBI:43474"/>
        <dbReference type="ChEBI" id="CHEBI:137986"/>
        <dbReference type="ChEBI" id="CHEBI:137990"/>
        <dbReference type="ChEBI" id="CHEBI:456216"/>
        <dbReference type="EC" id="6.3.2.30"/>
    </reaction>
</comment>
<evidence type="ECO:0000256" key="8">
    <source>
        <dbReference type="ARBA" id="ARBA00022741"/>
    </source>
</evidence>
<evidence type="ECO:0000259" key="14">
    <source>
        <dbReference type="PROSITE" id="PS50975"/>
    </source>
</evidence>
<feature type="domain" description="ATP-grasp" evidence="14">
    <location>
        <begin position="251"/>
        <end position="504"/>
    </location>
</feature>
<evidence type="ECO:0000256" key="7">
    <source>
        <dbReference type="ARBA" id="ARBA00022598"/>
    </source>
</evidence>
<dbReference type="InterPro" id="IPR013221">
    <property type="entry name" value="Mur_ligase_cen"/>
</dbReference>
<evidence type="ECO:0000256" key="11">
    <source>
        <dbReference type="ARBA" id="ARBA00048094"/>
    </source>
</evidence>
<gene>
    <name evidence="15" type="ORF">GGR23_003273</name>
</gene>
<dbReference type="NCBIfam" id="TIGR02068">
    <property type="entry name" value="cya_phycin_syn"/>
    <property type="match status" value="1"/>
</dbReference>
<dbReference type="Gene3D" id="3.40.1190.10">
    <property type="entry name" value="Mur-like, catalytic domain"/>
    <property type="match status" value="1"/>
</dbReference>
<dbReference type="PROSITE" id="PS50975">
    <property type="entry name" value="ATP_GRASP"/>
    <property type="match status" value="1"/>
</dbReference>
<evidence type="ECO:0000256" key="10">
    <source>
        <dbReference type="ARBA" id="ARBA00031353"/>
    </source>
</evidence>
<dbReference type="GO" id="GO:0046872">
    <property type="term" value="F:metal ion binding"/>
    <property type="evidence" value="ECO:0007669"/>
    <property type="project" value="InterPro"/>
</dbReference>
<dbReference type="InterPro" id="IPR036565">
    <property type="entry name" value="Mur-like_cat_sf"/>
</dbReference>
<dbReference type="GO" id="GO:0071161">
    <property type="term" value="F:cyanophycin synthetase activity (L-arginine-adding)"/>
    <property type="evidence" value="ECO:0007669"/>
    <property type="project" value="UniProtKB-EC"/>
</dbReference>
<comment type="caution">
    <text evidence="15">The sequence shown here is derived from an EMBL/GenBank/DDBJ whole genome shotgun (WGS) entry which is preliminary data.</text>
</comment>
<name>A0A7W6J761_9HYPH</name>
<dbReference type="InterPro" id="IPR044019">
    <property type="entry name" value="Cyanophycin_syn_N"/>
</dbReference>
<keyword evidence="7 15" id="KW-0436">Ligase</keyword>